<dbReference type="AlphaFoldDB" id="A0A6J1WWF5"/>
<accession>A0A6J1WWF5</accession>
<dbReference type="SUPFAM" id="SSF57716">
    <property type="entry name" value="Glucocorticoid receptor-like (DNA-binding domain)"/>
    <property type="match status" value="1"/>
</dbReference>
<evidence type="ECO:0000256" key="7">
    <source>
        <dbReference type="ARBA" id="ARBA00023242"/>
    </source>
</evidence>
<evidence type="ECO:0000313" key="13">
    <source>
        <dbReference type="RefSeq" id="XP_026760407.2"/>
    </source>
</evidence>
<reference evidence="13 14" key="1">
    <citation type="submission" date="2025-05" db="UniProtKB">
        <authorList>
            <consortium name="RefSeq"/>
        </authorList>
    </citation>
    <scope>IDENTIFICATION</scope>
    <source>
        <tissue evidence="13 14">Whole larvae</tissue>
    </source>
</reference>
<evidence type="ECO:0000256" key="3">
    <source>
        <dbReference type="ARBA" id="ARBA00022737"/>
    </source>
</evidence>
<evidence type="ECO:0000259" key="10">
    <source>
        <dbReference type="PROSITE" id="PS50157"/>
    </source>
</evidence>
<dbReference type="PANTHER" id="PTHR24390:SF159">
    <property type="entry name" value="GROWTH FACTOR INDEPENDENT 1 TRANSCRIPTIONAL REPRESSOR"/>
    <property type="match status" value="1"/>
</dbReference>
<feature type="domain" description="C2H2-type" evidence="10">
    <location>
        <begin position="324"/>
        <end position="347"/>
    </location>
</feature>
<keyword evidence="12" id="KW-1185">Reference proteome</keyword>
<feature type="domain" description="C2H2-type" evidence="10">
    <location>
        <begin position="294"/>
        <end position="317"/>
    </location>
</feature>
<evidence type="ECO:0000256" key="6">
    <source>
        <dbReference type="ARBA" id="ARBA00023125"/>
    </source>
</evidence>
<dbReference type="PANTHER" id="PTHR24390">
    <property type="entry name" value="ZINC FINGER PROTEIN"/>
    <property type="match status" value="1"/>
</dbReference>
<feature type="domain" description="C2H2-type" evidence="10">
    <location>
        <begin position="659"/>
        <end position="687"/>
    </location>
</feature>
<feature type="domain" description="C2H2-type" evidence="10">
    <location>
        <begin position="631"/>
        <end position="658"/>
    </location>
</feature>
<dbReference type="SMART" id="SM00355">
    <property type="entry name" value="ZnF_C2H2"/>
    <property type="match status" value="14"/>
</dbReference>
<dbReference type="Pfam" id="PF07776">
    <property type="entry name" value="zf-AD"/>
    <property type="match status" value="1"/>
</dbReference>
<feature type="domain" description="C2H2-type" evidence="10">
    <location>
        <begin position="521"/>
        <end position="548"/>
    </location>
</feature>
<feature type="domain" description="C2H2-type" evidence="10">
    <location>
        <begin position="462"/>
        <end position="490"/>
    </location>
</feature>
<evidence type="ECO:0000313" key="12">
    <source>
        <dbReference type="Proteomes" id="UP001652740"/>
    </source>
</evidence>
<comment type="subcellular location">
    <subcellularLocation>
        <location evidence="1">Nucleus</location>
    </subcellularLocation>
</comment>
<dbReference type="InterPro" id="IPR013087">
    <property type="entry name" value="Znf_C2H2_type"/>
</dbReference>
<dbReference type="PROSITE" id="PS50157">
    <property type="entry name" value="ZINC_FINGER_C2H2_2"/>
    <property type="match status" value="10"/>
</dbReference>
<feature type="binding site" evidence="9">
    <location>
        <position position="59"/>
    </location>
    <ligand>
        <name>Zn(2+)</name>
        <dbReference type="ChEBI" id="CHEBI:29105"/>
    </ligand>
</feature>
<dbReference type="Proteomes" id="UP001652740">
    <property type="component" value="Unplaced"/>
</dbReference>
<organism evidence="12 13">
    <name type="scientific">Galleria mellonella</name>
    <name type="common">Greater wax moth</name>
    <dbReference type="NCBI Taxonomy" id="7137"/>
    <lineage>
        <taxon>Eukaryota</taxon>
        <taxon>Metazoa</taxon>
        <taxon>Ecdysozoa</taxon>
        <taxon>Arthropoda</taxon>
        <taxon>Hexapoda</taxon>
        <taxon>Insecta</taxon>
        <taxon>Pterygota</taxon>
        <taxon>Neoptera</taxon>
        <taxon>Endopterygota</taxon>
        <taxon>Lepidoptera</taxon>
        <taxon>Glossata</taxon>
        <taxon>Ditrysia</taxon>
        <taxon>Pyraloidea</taxon>
        <taxon>Pyralidae</taxon>
        <taxon>Galleriinae</taxon>
        <taxon>Galleria</taxon>
    </lineage>
</organism>
<keyword evidence="7" id="KW-0539">Nucleus</keyword>
<evidence type="ECO:0000313" key="14">
    <source>
        <dbReference type="RefSeq" id="XP_052748109.1"/>
    </source>
</evidence>
<evidence type="ECO:0000256" key="4">
    <source>
        <dbReference type="ARBA" id="ARBA00022771"/>
    </source>
</evidence>
<dbReference type="GO" id="GO:0008270">
    <property type="term" value="F:zinc ion binding"/>
    <property type="evidence" value="ECO:0007669"/>
    <property type="project" value="UniProtKB-UniRule"/>
</dbReference>
<protein>
    <submittedName>
        <fullName evidence="13 14">Zinc finger protein 595-like</fullName>
    </submittedName>
</protein>
<dbReference type="KEGG" id="gmw:113519491"/>
<feature type="binding site" evidence="9">
    <location>
        <position position="56"/>
    </location>
    <ligand>
        <name>Zn(2+)</name>
        <dbReference type="ChEBI" id="CHEBI:29105"/>
    </ligand>
</feature>
<evidence type="ECO:0000256" key="8">
    <source>
        <dbReference type="PROSITE-ProRule" id="PRU00042"/>
    </source>
</evidence>
<dbReference type="GO" id="GO:0005634">
    <property type="term" value="C:nucleus"/>
    <property type="evidence" value="ECO:0007669"/>
    <property type="project" value="UniProtKB-SubCell"/>
</dbReference>
<dbReference type="Pfam" id="PF00096">
    <property type="entry name" value="zf-C2H2"/>
    <property type="match status" value="1"/>
</dbReference>
<feature type="domain" description="C2H2-type" evidence="10">
    <location>
        <begin position="436"/>
        <end position="463"/>
    </location>
</feature>
<keyword evidence="5 9" id="KW-0862">Zinc</keyword>
<name>A0A6J1WWF5_GALME</name>
<dbReference type="PROSITE" id="PS00028">
    <property type="entry name" value="ZINC_FINGER_C2H2_1"/>
    <property type="match status" value="9"/>
</dbReference>
<feature type="binding site" evidence="9">
    <location>
        <position position="18"/>
    </location>
    <ligand>
        <name>Zn(2+)</name>
        <dbReference type="ChEBI" id="CHEBI:29105"/>
    </ligand>
</feature>
<keyword evidence="4 8" id="KW-0863">Zinc-finger</keyword>
<evidence type="ECO:0000256" key="1">
    <source>
        <dbReference type="ARBA" id="ARBA00004123"/>
    </source>
</evidence>
<feature type="domain" description="C2H2-type" evidence="10">
    <location>
        <begin position="378"/>
        <end position="405"/>
    </location>
</feature>
<evidence type="ECO:0000256" key="5">
    <source>
        <dbReference type="ARBA" id="ARBA00022833"/>
    </source>
</evidence>
<dbReference type="Gene3D" id="3.30.160.60">
    <property type="entry name" value="Classic Zinc Finger"/>
    <property type="match status" value="7"/>
</dbReference>
<dbReference type="GeneID" id="113519491"/>
<dbReference type="SUPFAM" id="SSF57667">
    <property type="entry name" value="beta-beta-alpha zinc fingers"/>
    <property type="match status" value="6"/>
</dbReference>
<dbReference type="GO" id="GO:0000978">
    <property type="term" value="F:RNA polymerase II cis-regulatory region sequence-specific DNA binding"/>
    <property type="evidence" value="ECO:0007669"/>
    <property type="project" value="TreeGrafter"/>
</dbReference>
<keyword evidence="2 9" id="KW-0479">Metal-binding</keyword>
<dbReference type="InterPro" id="IPR012934">
    <property type="entry name" value="Znf_AD"/>
</dbReference>
<gene>
    <name evidence="13 14" type="primary">LOC113519491</name>
</gene>
<proteinExistence type="predicted"/>
<feature type="domain" description="C2H2-type" evidence="10">
    <location>
        <begin position="405"/>
        <end position="433"/>
    </location>
</feature>
<dbReference type="InParanoid" id="A0A6J1WWF5"/>
<evidence type="ECO:0000259" key="11">
    <source>
        <dbReference type="PROSITE" id="PS51915"/>
    </source>
</evidence>
<evidence type="ECO:0000256" key="9">
    <source>
        <dbReference type="PROSITE-ProRule" id="PRU01263"/>
    </source>
</evidence>
<dbReference type="GO" id="GO:0006357">
    <property type="term" value="P:regulation of transcription by RNA polymerase II"/>
    <property type="evidence" value="ECO:0007669"/>
    <property type="project" value="TreeGrafter"/>
</dbReference>
<dbReference type="RefSeq" id="XP_052748109.1">
    <property type="nucleotide sequence ID" value="XM_052892149.1"/>
</dbReference>
<dbReference type="RefSeq" id="XP_026760407.2">
    <property type="nucleotide sequence ID" value="XM_026904606.3"/>
</dbReference>
<dbReference type="FunCoup" id="A0A6J1WWF5">
    <property type="interactions" value="359"/>
</dbReference>
<sequence length="731" mass="84597">MYLVKQNNLFEVLACRGCLATDVKLYDMFENKLFEHFGRLVGVPVLADDGYPHHLCAMCAVHLQKFIAYRNICRKAQDKLEEAEVRGIRITTSYIRKMDRKKHTFLNYIKKELFNITLLDSNGYDEKTIDSDEKYEVIVNPNESVKKTNYTVTKQEVVIENGFSNIETEFVTIDNKLKSELNPIDVEDTNITSFFDNFSMSNDIFEITNDVATTNNTVDLTAEEEDSKTKIDKPRIILKKKKKVKDVKLKNKKGDVIDITKKFAEEYNFELTVFTREEQLEEVRALKEKPTNKLQCDDCGIGFNSKSKLLNHYKNKHDPSLGEYVCPICNSRFRQKRYLHKHHLFVHLFKYVCKVCDFNTRSRSTAEGHAAFHAGKVFTCDCGKSFGHLSSYLSHKRLTHTSKLKGCEYCGESFIGEKGLLTHKRKIHSDIPETWFVCEKCNAKFRTDDALAKHQSLYCGGYNCVNCGDIFTAENLLTYHLVQNHNHRNISEEPSECNACNTKFHNHAALRRHLDKCGQVVPCVQCGEGFDTEDEMNEHLNTHTTDYFKCEVCNGTYKSAYNFAEHYAKHIARPDHVNVPGHLRNPAFRGLRDDGKIMKVARKVMCEICGKLCMENAYPTHLKTHSDEKEYKCTICSKQFSVLMSLQGHMRVHTNERPFECDYCKKKFKLRGAVVRHIMGVHLGVRPHQCHLCQKYFKTSTCVKMHIKTVHMKIPMPPRIRKRRPKSTDMI</sequence>
<feature type="domain" description="C2H2-type" evidence="10">
    <location>
        <begin position="688"/>
        <end position="711"/>
    </location>
</feature>
<feature type="binding site" evidence="9">
    <location>
        <position position="15"/>
    </location>
    <ligand>
        <name>Zn(2+)</name>
        <dbReference type="ChEBI" id="CHEBI:29105"/>
    </ligand>
</feature>
<evidence type="ECO:0000256" key="2">
    <source>
        <dbReference type="ARBA" id="ARBA00022723"/>
    </source>
</evidence>
<dbReference type="GO" id="GO:0003700">
    <property type="term" value="F:DNA-binding transcription factor activity"/>
    <property type="evidence" value="ECO:0007669"/>
    <property type="project" value="TreeGrafter"/>
</dbReference>
<keyword evidence="3" id="KW-0677">Repeat</keyword>
<feature type="domain" description="ZAD" evidence="11">
    <location>
        <begin position="13"/>
        <end position="83"/>
    </location>
</feature>
<keyword evidence="6" id="KW-0238">DNA-binding</keyword>
<dbReference type="Pfam" id="PF13912">
    <property type="entry name" value="zf-C2H2_6"/>
    <property type="match status" value="1"/>
</dbReference>
<dbReference type="SMART" id="SM00868">
    <property type="entry name" value="zf-AD"/>
    <property type="match status" value="1"/>
</dbReference>
<dbReference type="InterPro" id="IPR036236">
    <property type="entry name" value="Znf_C2H2_sf"/>
</dbReference>
<dbReference type="PROSITE" id="PS51915">
    <property type="entry name" value="ZAD"/>
    <property type="match status" value="1"/>
</dbReference>